<keyword evidence="5" id="KW-1185">Reference proteome</keyword>
<dbReference type="InterPro" id="IPR019197">
    <property type="entry name" value="Biotin-prot_ligase_N"/>
</dbReference>
<dbReference type="InterPro" id="IPR045864">
    <property type="entry name" value="aa-tRNA-synth_II/BPL/LPL"/>
</dbReference>
<sequence length="558" mass="59417">MAKVLVYQGTDARQGSLVDVFRQVTNGHYDVQTIALDSLSAAPWEASTCMIVLGPTGASDALWQPTGAGSSALAKVQTWVEQGGTVAALGDAASRLSSVIATGGVTSPDADMVVPKGEGRILLFRAANPRPEDLVPRLQSVKIHGSALDAPARRLSPLYATSLTAPLLDAWLQRFMAPCSCTDAPPVWVKEAPTPFAVWYHIPAASVLDTWNTTEALALVAVRPPEWADVARRTPHFRMDAYYDALGAGRARSSAFPWPSPQSFHVSVGNLLIYGDIVSSTQTLLESDRHLLRTCPPGTTIVATHQVRGRGRAHNAWLSPLGCLPFSTTAHLPLHIGNKAVFLQYLAALAIVYGLESAFPAIQGRVRIKWPNDIYAQVPAAQPGSVRLAEGGESRHFVKIGGILVTAVCDGDTFYAIVGCGINCLNDEPTTSIQQLAREAGSTGVSLEACAGAIHAALESLLRVWADHAYSFAPFVPAYRRAWLHSDQVVTLVDAPGAPRRIVGITSEHGLLRTVPVNASVRAADTHAWLAPTIPGAVDVQPDGNSFDLLAGCVRPKN</sequence>
<evidence type="ECO:0000256" key="1">
    <source>
        <dbReference type="ARBA" id="ARBA00009934"/>
    </source>
</evidence>
<keyword evidence="2" id="KW-0436">Ligase</keyword>
<dbReference type="Gene3D" id="3.30.930.10">
    <property type="entry name" value="Bira Bifunctional Protein, Domain 2"/>
    <property type="match status" value="1"/>
</dbReference>
<dbReference type="PROSITE" id="PS51733">
    <property type="entry name" value="BPL_LPL_CATALYTIC"/>
    <property type="match status" value="1"/>
</dbReference>
<dbReference type="GO" id="GO:0005737">
    <property type="term" value="C:cytoplasm"/>
    <property type="evidence" value="ECO:0007669"/>
    <property type="project" value="TreeGrafter"/>
</dbReference>
<protein>
    <recommendedName>
        <fullName evidence="3">BPL/LPL catalytic domain-containing protein</fullName>
    </recommendedName>
</protein>
<evidence type="ECO:0000256" key="2">
    <source>
        <dbReference type="ARBA" id="ARBA00022598"/>
    </source>
</evidence>
<comment type="similarity">
    <text evidence="1">Belongs to the biotin--protein ligase family.</text>
</comment>
<dbReference type="Pfam" id="PF09825">
    <property type="entry name" value="BPL_N"/>
    <property type="match status" value="1"/>
</dbReference>
<dbReference type="InterPro" id="IPR004408">
    <property type="entry name" value="Biotin_CoA_COase_ligase"/>
</dbReference>
<evidence type="ECO:0000313" key="5">
    <source>
        <dbReference type="Proteomes" id="UP001220961"/>
    </source>
</evidence>
<dbReference type="PANTHER" id="PTHR12835">
    <property type="entry name" value="BIOTIN PROTEIN LIGASE"/>
    <property type="match status" value="1"/>
</dbReference>
<dbReference type="SUPFAM" id="SSF55681">
    <property type="entry name" value="Class II aaRS and biotin synthetases"/>
    <property type="match status" value="1"/>
</dbReference>
<dbReference type="PANTHER" id="PTHR12835:SF5">
    <property type="entry name" value="BIOTIN--PROTEIN LIGASE"/>
    <property type="match status" value="1"/>
</dbReference>
<evidence type="ECO:0000259" key="3">
    <source>
        <dbReference type="PROSITE" id="PS51733"/>
    </source>
</evidence>
<gene>
    <name evidence="4" type="ORF">MCAP1_002939</name>
</gene>
<name>A0AAF0EAI6_9BASI</name>
<dbReference type="CDD" id="cd16442">
    <property type="entry name" value="BPL"/>
    <property type="match status" value="1"/>
</dbReference>
<dbReference type="AlphaFoldDB" id="A0AAF0EAI6"/>
<organism evidence="4 5">
    <name type="scientific">Malassezia caprae</name>
    <dbReference type="NCBI Taxonomy" id="1381934"/>
    <lineage>
        <taxon>Eukaryota</taxon>
        <taxon>Fungi</taxon>
        <taxon>Dikarya</taxon>
        <taxon>Basidiomycota</taxon>
        <taxon>Ustilaginomycotina</taxon>
        <taxon>Malasseziomycetes</taxon>
        <taxon>Malasseziales</taxon>
        <taxon>Malasseziaceae</taxon>
        <taxon>Malassezia</taxon>
    </lineage>
</organism>
<feature type="domain" description="BPL/LPL catalytic" evidence="3">
    <location>
        <begin position="257"/>
        <end position="466"/>
    </location>
</feature>
<dbReference type="EMBL" id="CP119913">
    <property type="protein sequence ID" value="WFD20688.1"/>
    <property type="molecule type" value="Genomic_DNA"/>
</dbReference>
<dbReference type="Proteomes" id="UP001220961">
    <property type="component" value="Chromosome 6"/>
</dbReference>
<proteinExistence type="inferred from homology"/>
<reference evidence="4" key="1">
    <citation type="submission" date="2023-03" db="EMBL/GenBank/DDBJ databases">
        <title>Mating type loci evolution in Malassezia.</title>
        <authorList>
            <person name="Coelho M.A."/>
        </authorList>
    </citation>
    <scope>NUCLEOTIDE SEQUENCE</scope>
    <source>
        <strain evidence="4">CBS 10434</strain>
    </source>
</reference>
<dbReference type="GO" id="GO:0004077">
    <property type="term" value="F:biotin--[biotin carboxyl-carrier protein] ligase activity"/>
    <property type="evidence" value="ECO:0007669"/>
    <property type="project" value="InterPro"/>
</dbReference>
<dbReference type="Pfam" id="PF03099">
    <property type="entry name" value="BPL_LplA_LipB"/>
    <property type="match status" value="1"/>
</dbReference>
<dbReference type="InterPro" id="IPR004143">
    <property type="entry name" value="BPL_LPL_catalytic"/>
</dbReference>
<evidence type="ECO:0000313" key="4">
    <source>
        <dbReference type="EMBL" id="WFD20688.1"/>
    </source>
</evidence>
<accession>A0AAF0EAI6</accession>